<comment type="similarity">
    <text evidence="1">Belongs to the CBP3 family.</text>
</comment>
<feature type="domain" description="Ubiquinol-cytochrome c chaperone" evidence="2">
    <location>
        <begin position="120"/>
        <end position="258"/>
    </location>
</feature>
<dbReference type="PANTHER" id="PTHR12184">
    <property type="entry name" value="UBIQUINOL-CYTOCHROME C REDUCTASE COMPLEX ASSEMBLY FACTOR 1 FAMILY MEMBER"/>
    <property type="match status" value="1"/>
</dbReference>
<protein>
    <submittedName>
        <fullName evidence="3">Ubiquinol-cytochrome-c reductase complex assembly factor 1-like</fullName>
    </submittedName>
</protein>
<name>A0A977TNB9_9CNID</name>
<evidence type="ECO:0000313" key="3">
    <source>
        <dbReference type="EMBL" id="UXX21455.1"/>
    </source>
</evidence>
<dbReference type="InterPro" id="IPR021150">
    <property type="entry name" value="Ubiq_cyt_c_chap"/>
</dbReference>
<sequence>MEFTFSGIMRSSRKTLRLVRLVRPTAYCITDRRLTTVCPKVVGKLQLKPSYTMDRVLRCFSNVPSSTSLKADDDSLGTKVLKLLGWIGGFYSRKATLTRSAKTMYECCADGLAYDEFYKAAGMPDTFQSWFLVNHLHVWMCLVRLKPEGKDGRYMYRRMVQIFWEDIEERMKVMGVVDSSVRKNSLKELMQEFYGLILAYDEGLLSHDRVLAAALWRNMFHDKKNTDASNLASFVDYVRRQTLHLENIDSENLLTTGCIEWLPFQES</sequence>
<evidence type="ECO:0000259" key="2">
    <source>
        <dbReference type="Pfam" id="PF03981"/>
    </source>
</evidence>
<dbReference type="AlphaFoldDB" id="A0A977TNB9"/>
<proteinExistence type="evidence at transcript level"/>
<dbReference type="PANTHER" id="PTHR12184:SF1">
    <property type="entry name" value="UBIQUINOL-CYTOCHROME-C REDUCTASE COMPLEX ASSEMBLY FACTOR 1"/>
    <property type="match status" value="1"/>
</dbReference>
<dbReference type="EMBL" id="MZ484421">
    <property type="protein sequence ID" value="UXX21455.1"/>
    <property type="molecule type" value="mRNA"/>
</dbReference>
<reference evidence="3" key="1">
    <citation type="submission" date="2021-06" db="EMBL/GenBank/DDBJ databases">
        <authorList>
            <person name="Woo S."/>
        </authorList>
    </citation>
    <scope>NUCLEOTIDE SEQUENCE</scope>
    <source>
        <tissue evidence="3">Polyp</tissue>
    </source>
</reference>
<dbReference type="Pfam" id="PF03981">
    <property type="entry name" value="Ubiq_cyt_C_chap"/>
    <property type="match status" value="1"/>
</dbReference>
<accession>A0A977TNB9</accession>
<dbReference type="InterPro" id="IPR007129">
    <property type="entry name" value="Ubiqinol_cyt_c_chaperone_CPB3"/>
</dbReference>
<evidence type="ECO:0000256" key="1">
    <source>
        <dbReference type="ARBA" id="ARBA00006407"/>
    </source>
</evidence>
<dbReference type="GO" id="GO:0034551">
    <property type="term" value="P:mitochondrial respiratory chain complex III assembly"/>
    <property type="evidence" value="ECO:0007669"/>
    <property type="project" value="TreeGrafter"/>
</dbReference>
<dbReference type="GO" id="GO:0005739">
    <property type="term" value="C:mitochondrion"/>
    <property type="evidence" value="ECO:0007669"/>
    <property type="project" value="TreeGrafter"/>
</dbReference>
<organism evidence="3">
    <name type="scientific">Calyptrophora lyra</name>
    <dbReference type="NCBI Taxonomy" id="2864141"/>
    <lineage>
        <taxon>Eukaryota</taxon>
        <taxon>Metazoa</taxon>
        <taxon>Cnidaria</taxon>
        <taxon>Anthozoa</taxon>
        <taxon>Octocorallia</taxon>
        <taxon>Scleralcyonacea</taxon>
        <taxon>Primnoidae</taxon>
        <taxon>Calyptrophora</taxon>
    </lineage>
</organism>